<dbReference type="GO" id="GO:0016301">
    <property type="term" value="F:kinase activity"/>
    <property type="evidence" value="ECO:0007669"/>
    <property type="project" value="UniProtKB-KW"/>
</dbReference>
<feature type="transmembrane region" description="Helical" evidence="2">
    <location>
        <begin position="72"/>
        <end position="93"/>
    </location>
</feature>
<keyword evidence="3" id="KW-0808">Transferase</keyword>
<feature type="region of interest" description="Disordered" evidence="1">
    <location>
        <begin position="26"/>
        <end position="56"/>
    </location>
</feature>
<evidence type="ECO:0000313" key="3">
    <source>
        <dbReference type="EMBL" id="KAK3907582.1"/>
    </source>
</evidence>
<feature type="compositionally biased region" description="Low complexity" evidence="1">
    <location>
        <begin position="43"/>
        <end position="52"/>
    </location>
</feature>
<keyword evidence="2" id="KW-0472">Membrane</keyword>
<keyword evidence="2" id="KW-0812">Transmembrane</keyword>
<keyword evidence="4" id="KW-1185">Reference proteome</keyword>
<dbReference type="AlphaFoldDB" id="A0AAE1L778"/>
<accession>A0AAE1L778</accession>
<evidence type="ECO:0000256" key="1">
    <source>
        <dbReference type="SAM" id="MobiDB-lite"/>
    </source>
</evidence>
<keyword evidence="2" id="KW-1133">Transmembrane helix</keyword>
<name>A0AAE1L778_9NEOP</name>
<keyword evidence="3" id="KW-0418">Kinase</keyword>
<evidence type="ECO:0000313" key="4">
    <source>
        <dbReference type="Proteomes" id="UP001219518"/>
    </source>
</evidence>
<gene>
    <name evidence="3" type="ORF">KUF71_003081</name>
</gene>
<dbReference type="Proteomes" id="UP001219518">
    <property type="component" value="Unassembled WGS sequence"/>
</dbReference>
<dbReference type="EMBL" id="JAHWGI010000011">
    <property type="protein sequence ID" value="KAK3907582.1"/>
    <property type="molecule type" value="Genomic_DNA"/>
</dbReference>
<proteinExistence type="predicted"/>
<protein>
    <submittedName>
        <fullName evidence="3">Serine/threonine-protein kinase sax-1</fullName>
    </submittedName>
</protein>
<reference evidence="3" key="1">
    <citation type="submission" date="2021-07" db="EMBL/GenBank/DDBJ databases">
        <authorList>
            <person name="Catto M.A."/>
            <person name="Jacobson A."/>
            <person name="Kennedy G."/>
            <person name="Labadie P."/>
            <person name="Hunt B.G."/>
            <person name="Srinivasan R."/>
        </authorList>
    </citation>
    <scope>NUCLEOTIDE SEQUENCE</scope>
    <source>
        <strain evidence="3">PL_HMW_Pooled</strain>
        <tissue evidence="3">Head</tissue>
    </source>
</reference>
<comment type="caution">
    <text evidence="3">The sequence shown here is derived from an EMBL/GenBank/DDBJ whole genome shotgun (WGS) entry which is preliminary data.</text>
</comment>
<reference evidence="3" key="2">
    <citation type="journal article" date="2023" name="BMC Genomics">
        <title>Pest status, molecular evolution, and epigenetic factors derived from the genome assembly of Frankliniella fusca, a thysanopteran phytovirus vector.</title>
        <authorList>
            <person name="Catto M.A."/>
            <person name="Labadie P.E."/>
            <person name="Jacobson A.L."/>
            <person name="Kennedy G.G."/>
            <person name="Srinivasan R."/>
            <person name="Hunt B.G."/>
        </authorList>
    </citation>
    <scope>NUCLEOTIDE SEQUENCE</scope>
    <source>
        <strain evidence="3">PL_HMW_Pooled</strain>
    </source>
</reference>
<sequence>KNIVNLGIFFHSVKNKNFALGTRGHKKLTSKGMKSGLQKKSNKQVQKQSNKQVGHHEGVRTLDLSVQTTLYYAYYVSISAVVTPYYVVSRYILNSLPS</sequence>
<feature type="non-terminal residue" evidence="3">
    <location>
        <position position="1"/>
    </location>
</feature>
<organism evidence="3 4">
    <name type="scientific">Frankliniella fusca</name>
    <dbReference type="NCBI Taxonomy" id="407009"/>
    <lineage>
        <taxon>Eukaryota</taxon>
        <taxon>Metazoa</taxon>
        <taxon>Ecdysozoa</taxon>
        <taxon>Arthropoda</taxon>
        <taxon>Hexapoda</taxon>
        <taxon>Insecta</taxon>
        <taxon>Pterygota</taxon>
        <taxon>Neoptera</taxon>
        <taxon>Paraneoptera</taxon>
        <taxon>Thysanoptera</taxon>
        <taxon>Terebrantia</taxon>
        <taxon>Thripoidea</taxon>
        <taxon>Thripidae</taxon>
        <taxon>Frankliniella</taxon>
    </lineage>
</organism>
<evidence type="ECO:0000256" key="2">
    <source>
        <dbReference type="SAM" id="Phobius"/>
    </source>
</evidence>